<dbReference type="EMBL" id="JAAZHI010000150">
    <property type="protein sequence ID" value="NLA56094.1"/>
    <property type="molecule type" value="Genomic_DNA"/>
</dbReference>
<dbReference type="Pfam" id="PF14030">
    <property type="entry name" value="DUF4245"/>
    <property type="match status" value="1"/>
</dbReference>
<dbReference type="InterPro" id="IPR025339">
    <property type="entry name" value="DUF4245"/>
</dbReference>
<dbReference type="AlphaFoldDB" id="A0A7X6PNR7"/>
<comment type="caution">
    <text evidence="1">The sequence shown here is derived from an EMBL/GenBank/DDBJ whole genome shotgun (WGS) entry which is preliminary data.</text>
</comment>
<accession>A0A7X6PNR7</accession>
<dbReference type="Proteomes" id="UP000557899">
    <property type="component" value="Unassembled WGS sequence"/>
</dbReference>
<organism evidence="1 2">
    <name type="scientific">Corynebacterium humireducens</name>
    <dbReference type="NCBI Taxonomy" id="1223514"/>
    <lineage>
        <taxon>Bacteria</taxon>
        <taxon>Bacillati</taxon>
        <taxon>Actinomycetota</taxon>
        <taxon>Actinomycetes</taxon>
        <taxon>Mycobacteriales</taxon>
        <taxon>Corynebacteriaceae</taxon>
        <taxon>Corynebacterium</taxon>
    </lineage>
</organism>
<evidence type="ECO:0000313" key="1">
    <source>
        <dbReference type="EMBL" id="NLA56094.1"/>
    </source>
</evidence>
<proteinExistence type="predicted"/>
<evidence type="ECO:0000313" key="2">
    <source>
        <dbReference type="Proteomes" id="UP000557899"/>
    </source>
</evidence>
<reference evidence="1 2" key="1">
    <citation type="journal article" date="2020" name="Biotechnol. Biofuels">
        <title>New insights from the biogas microbiome by comprehensive genome-resolved metagenomics of nearly 1600 species originating from multiple anaerobic digesters.</title>
        <authorList>
            <person name="Campanaro S."/>
            <person name="Treu L."/>
            <person name="Rodriguez-R L.M."/>
            <person name="Kovalovszki A."/>
            <person name="Ziels R.M."/>
            <person name="Maus I."/>
            <person name="Zhu X."/>
            <person name="Kougias P.G."/>
            <person name="Basile A."/>
            <person name="Luo G."/>
            <person name="Schluter A."/>
            <person name="Konstantinidis K.T."/>
            <person name="Angelidaki I."/>
        </authorList>
    </citation>
    <scope>NUCLEOTIDE SEQUENCE [LARGE SCALE GENOMIC DNA]</scope>
    <source>
        <strain evidence="1">AS15tlH2ME_198</strain>
    </source>
</reference>
<name>A0A7X6PNR7_9CORY</name>
<protein>
    <submittedName>
        <fullName evidence="1">DUF4245 domain-containing protein</fullName>
    </submittedName>
</protein>
<sequence length="197" mass="21488">MSAAEKPRIFQDGRDMFLSLALIVVLMVVSVGATGLCTYEPGAPEGGPVREVDAHTFMDLEARSATFPVRMPENPDGWVTNSARRGQVNRTPAPIVGWVTADRGYIQFTQTGELLDDAVRGIDPHPRELDRTLRVAGHEVQVYHSDESDVRDLWVVDTGDSRLLFSGAGRDEEFETIITAVVESAPLPTASAQPQGQ</sequence>
<gene>
    <name evidence="1" type="ORF">GX859_07340</name>
</gene>